<feature type="domain" description="HTH marR-type" evidence="2">
    <location>
        <begin position="21"/>
        <end position="151"/>
    </location>
</feature>
<dbReference type="SUPFAM" id="SSF46785">
    <property type="entry name" value="Winged helix' DNA-binding domain"/>
    <property type="match status" value="1"/>
</dbReference>
<dbReference type="OrthoDB" id="9154853at2"/>
<dbReference type="STRING" id="123320.SAMN06309945_0743"/>
<feature type="region of interest" description="Disordered" evidence="1">
    <location>
        <begin position="160"/>
        <end position="180"/>
    </location>
</feature>
<gene>
    <name evidence="3" type="ORF">SAMN06309945_0743</name>
</gene>
<accession>A0A1T5IQU5</accession>
<sequence>MNQAPDAPHDPAVDQSIARVEEQFGLLINRVKASMRDRAERVYPGLQPVGYKVLSTVVRAGRLQSGALSEMLMTDKSIISRTVKYLEQVGLITREPDPLDGRSSYVVPTAIAVERMDAVRLDDQEMLYDRLRGWDSGDVERLATLLHMLNESVPLGGSAASRELAREVDSAPESEAVGSR</sequence>
<evidence type="ECO:0000313" key="4">
    <source>
        <dbReference type="Proteomes" id="UP000190857"/>
    </source>
</evidence>
<dbReference type="AlphaFoldDB" id="A0A1T5IQU5"/>
<dbReference type="Gene3D" id="1.10.10.10">
    <property type="entry name" value="Winged helix-like DNA-binding domain superfamily/Winged helix DNA-binding domain"/>
    <property type="match status" value="1"/>
</dbReference>
<dbReference type="Pfam" id="PF01047">
    <property type="entry name" value="MarR"/>
    <property type="match status" value="1"/>
</dbReference>
<organism evidence="3 4">
    <name type="scientific">Okibacterium fritillariae</name>
    <dbReference type="NCBI Taxonomy" id="123320"/>
    <lineage>
        <taxon>Bacteria</taxon>
        <taxon>Bacillati</taxon>
        <taxon>Actinomycetota</taxon>
        <taxon>Actinomycetes</taxon>
        <taxon>Micrococcales</taxon>
        <taxon>Microbacteriaceae</taxon>
        <taxon>Okibacterium</taxon>
    </lineage>
</organism>
<dbReference type="GO" id="GO:0003700">
    <property type="term" value="F:DNA-binding transcription factor activity"/>
    <property type="evidence" value="ECO:0007669"/>
    <property type="project" value="InterPro"/>
</dbReference>
<reference evidence="3 4" key="1">
    <citation type="submission" date="2017-02" db="EMBL/GenBank/DDBJ databases">
        <authorList>
            <person name="Peterson S.W."/>
        </authorList>
    </citation>
    <scope>NUCLEOTIDE SEQUENCE [LARGE SCALE GENOMIC DNA]</scope>
    <source>
        <strain evidence="3 4">VKM Ac-2059</strain>
    </source>
</reference>
<dbReference type="InterPro" id="IPR039422">
    <property type="entry name" value="MarR/SlyA-like"/>
</dbReference>
<dbReference type="InterPro" id="IPR000835">
    <property type="entry name" value="HTH_MarR-typ"/>
</dbReference>
<evidence type="ECO:0000256" key="1">
    <source>
        <dbReference type="SAM" id="MobiDB-lite"/>
    </source>
</evidence>
<keyword evidence="4" id="KW-1185">Reference proteome</keyword>
<dbReference type="PROSITE" id="PS50995">
    <property type="entry name" value="HTH_MARR_2"/>
    <property type="match status" value="1"/>
</dbReference>
<dbReference type="SMART" id="SM00347">
    <property type="entry name" value="HTH_MARR"/>
    <property type="match status" value="1"/>
</dbReference>
<dbReference type="PANTHER" id="PTHR33164">
    <property type="entry name" value="TRANSCRIPTIONAL REGULATOR, MARR FAMILY"/>
    <property type="match status" value="1"/>
</dbReference>
<evidence type="ECO:0000313" key="3">
    <source>
        <dbReference type="EMBL" id="SKC41521.1"/>
    </source>
</evidence>
<proteinExistence type="predicted"/>
<dbReference type="RefSeq" id="WP_143785312.1">
    <property type="nucleotide sequence ID" value="NZ_FUZP01000001.1"/>
</dbReference>
<dbReference type="GO" id="GO:0006950">
    <property type="term" value="P:response to stress"/>
    <property type="evidence" value="ECO:0007669"/>
    <property type="project" value="TreeGrafter"/>
</dbReference>
<name>A0A1T5IQU5_9MICO</name>
<evidence type="ECO:0000259" key="2">
    <source>
        <dbReference type="PROSITE" id="PS50995"/>
    </source>
</evidence>
<dbReference type="InterPro" id="IPR036388">
    <property type="entry name" value="WH-like_DNA-bd_sf"/>
</dbReference>
<dbReference type="EMBL" id="FUZP01000001">
    <property type="protein sequence ID" value="SKC41521.1"/>
    <property type="molecule type" value="Genomic_DNA"/>
</dbReference>
<dbReference type="PANTHER" id="PTHR33164:SF57">
    <property type="entry name" value="MARR-FAMILY TRANSCRIPTIONAL REGULATOR"/>
    <property type="match status" value="1"/>
</dbReference>
<dbReference type="Proteomes" id="UP000190857">
    <property type="component" value="Unassembled WGS sequence"/>
</dbReference>
<protein>
    <submittedName>
        <fullName evidence="3">Transcriptional regulator, MarR family</fullName>
    </submittedName>
</protein>
<dbReference type="InterPro" id="IPR036390">
    <property type="entry name" value="WH_DNA-bd_sf"/>
</dbReference>